<comment type="caution">
    <text evidence="1">The sequence shown here is derived from an EMBL/GenBank/DDBJ whole genome shotgun (WGS) entry which is preliminary data.</text>
</comment>
<reference evidence="1 2" key="1">
    <citation type="submission" date="2020-08" db="EMBL/GenBank/DDBJ databases">
        <title>Aphidius gifuensis genome sequencing and assembly.</title>
        <authorList>
            <person name="Du Z."/>
        </authorList>
    </citation>
    <scope>NUCLEOTIDE SEQUENCE [LARGE SCALE GENOMIC DNA]</scope>
    <source>
        <strain evidence="1">YNYX2018</strain>
        <tissue evidence="1">Adults</tissue>
    </source>
</reference>
<dbReference type="AlphaFoldDB" id="A0A834XRN6"/>
<organism evidence="1 2">
    <name type="scientific">Aphidius gifuensis</name>
    <name type="common">Parasitoid wasp</name>
    <dbReference type="NCBI Taxonomy" id="684658"/>
    <lineage>
        <taxon>Eukaryota</taxon>
        <taxon>Metazoa</taxon>
        <taxon>Ecdysozoa</taxon>
        <taxon>Arthropoda</taxon>
        <taxon>Hexapoda</taxon>
        <taxon>Insecta</taxon>
        <taxon>Pterygota</taxon>
        <taxon>Neoptera</taxon>
        <taxon>Endopterygota</taxon>
        <taxon>Hymenoptera</taxon>
        <taxon>Apocrita</taxon>
        <taxon>Ichneumonoidea</taxon>
        <taxon>Braconidae</taxon>
        <taxon>Aphidiinae</taxon>
        <taxon>Aphidius</taxon>
    </lineage>
</organism>
<name>A0A834XRN6_APHGI</name>
<sequence length="206" mass="23440">MYIRNILVFHDPNPIGYRIVDEIYGPRLMNRDEIIYIDVDELLQQENFNVRRPRENPARRGIQNDVVPNRERVAANDIHDPNYIAAVIRQRPFIDINNGANNVLQGDAGDRGPDDGDQDIIQEAPIIDNNNNANVENQLNVEAGANNVPEQTLKELEENEDEETVELQPQIYPTVPPHPEYSHIHRLGHVENQNATNTTPRGGYLG</sequence>
<gene>
    <name evidence="1" type="ORF">HCN44_000310</name>
</gene>
<dbReference type="EMBL" id="JACMRX010000004">
    <property type="protein sequence ID" value="KAF7990505.1"/>
    <property type="molecule type" value="Genomic_DNA"/>
</dbReference>
<accession>A0A834XRN6</accession>
<protein>
    <submittedName>
        <fullName evidence="1">Uncharacterized protein</fullName>
    </submittedName>
</protein>
<dbReference type="Proteomes" id="UP000639338">
    <property type="component" value="Unassembled WGS sequence"/>
</dbReference>
<proteinExistence type="predicted"/>
<evidence type="ECO:0000313" key="1">
    <source>
        <dbReference type="EMBL" id="KAF7990505.1"/>
    </source>
</evidence>
<keyword evidence="2" id="KW-1185">Reference proteome</keyword>
<evidence type="ECO:0000313" key="2">
    <source>
        <dbReference type="Proteomes" id="UP000639338"/>
    </source>
</evidence>